<dbReference type="InterPro" id="IPR036291">
    <property type="entry name" value="NAD(P)-bd_dom_sf"/>
</dbReference>
<accession>A0ABQ6CEZ1</accession>
<dbReference type="RefSeq" id="WP_284309515.1">
    <property type="nucleotide sequence ID" value="NZ_BSPB01000093.1"/>
</dbReference>
<evidence type="ECO:0000313" key="2">
    <source>
        <dbReference type="EMBL" id="GLS16866.1"/>
    </source>
</evidence>
<dbReference type="EMBL" id="BSPB01000093">
    <property type="protein sequence ID" value="GLS16866.1"/>
    <property type="molecule type" value="Genomic_DNA"/>
</dbReference>
<dbReference type="InterPro" id="IPR020904">
    <property type="entry name" value="Sc_DH/Rdtase_CS"/>
</dbReference>
<comment type="caution">
    <text evidence="2">The sequence shown here is derived from an EMBL/GenBank/DDBJ whole genome shotgun (WGS) entry which is preliminary data.</text>
</comment>
<dbReference type="PANTHER" id="PTHR42760">
    <property type="entry name" value="SHORT-CHAIN DEHYDROGENASES/REDUCTASES FAMILY MEMBER"/>
    <property type="match status" value="1"/>
</dbReference>
<dbReference type="PRINTS" id="PR00081">
    <property type="entry name" value="GDHRDH"/>
</dbReference>
<dbReference type="Gene3D" id="3.40.50.720">
    <property type="entry name" value="NAD(P)-binding Rossmann-like Domain"/>
    <property type="match status" value="1"/>
</dbReference>
<name>A0ABQ6CEZ1_9BURK</name>
<dbReference type="PROSITE" id="PS00061">
    <property type="entry name" value="ADH_SHORT"/>
    <property type="match status" value="1"/>
</dbReference>
<gene>
    <name evidence="2" type="ORF">GCM10007935_43120</name>
</gene>
<dbReference type="SUPFAM" id="SSF51735">
    <property type="entry name" value="NAD(P)-binding Rossmann-fold domains"/>
    <property type="match status" value="1"/>
</dbReference>
<evidence type="ECO:0000256" key="1">
    <source>
        <dbReference type="ARBA" id="ARBA00006484"/>
    </source>
</evidence>
<dbReference type="InterPro" id="IPR002347">
    <property type="entry name" value="SDR_fam"/>
</dbReference>
<keyword evidence="3" id="KW-1185">Reference proteome</keyword>
<proteinExistence type="inferred from homology"/>
<dbReference type="PANTHER" id="PTHR42760:SF129">
    <property type="entry name" value="OXIDOREDUCTASE"/>
    <property type="match status" value="1"/>
</dbReference>
<dbReference type="NCBIfam" id="NF009466">
    <property type="entry name" value="PRK12826.1-2"/>
    <property type="match status" value="1"/>
</dbReference>
<comment type="similarity">
    <text evidence="1">Belongs to the short-chain dehydrogenases/reductases (SDR) family.</text>
</comment>
<dbReference type="PRINTS" id="PR00080">
    <property type="entry name" value="SDRFAMILY"/>
</dbReference>
<organism evidence="2 3">
    <name type="scientific">Hydrogenophaga electricum</name>
    <dbReference type="NCBI Taxonomy" id="1230953"/>
    <lineage>
        <taxon>Bacteria</taxon>
        <taxon>Pseudomonadati</taxon>
        <taxon>Pseudomonadota</taxon>
        <taxon>Betaproteobacteria</taxon>
        <taxon>Burkholderiales</taxon>
        <taxon>Comamonadaceae</taxon>
        <taxon>Hydrogenophaga</taxon>
    </lineage>
</organism>
<evidence type="ECO:0000313" key="3">
    <source>
        <dbReference type="Proteomes" id="UP001156903"/>
    </source>
</evidence>
<dbReference type="Pfam" id="PF13561">
    <property type="entry name" value="adh_short_C2"/>
    <property type="match status" value="1"/>
</dbReference>
<protein>
    <submittedName>
        <fullName evidence="2">Oxidoreductase</fullName>
    </submittedName>
</protein>
<sequence length="242" mass="25465">MDNRVAVIAGAAGGIGRAIAQRLARDGMRLALLDLDAAAVQALSEELPGSLAMAADLTDEHSVQDAMRRTEAHFGRLDVLVHSVGVTGPSLPVHEYPVQDWQRTLSINLHSAFLCCRAVVAPMLRSGFGRIVNIASIAGKEGNAQQSAYSVAKAGVIALTKSMGKELATTPIRVNAIAPAVIHTPLIDQMTPELLATVLAKIPMGRPGQPQEVANLVAWLSSDECSFSTGSTYDLSGGRATY</sequence>
<reference evidence="3" key="1">
    <citation type="journal article" date="2019" name="Int. J. Syst. Evol. Microbiol.">
        <title>The Global Catalogue of Microorganisms (GCM) 10K type strain sequencing project: providing services to taxonomists for standard genome sequencing and annotation.</title>
        <authorList>
            <consortium name="The Broad Institute Genomics Platform"/>
            <consortium name="The Broad Institute Genome Sequencing Center for Infectious Disease"/>
            <person name="Wu L."/>
            <person name="Ma J."/>
        </authorList>
    </citation>
    <scope>NUCLEOTIDE SEQUENCE [LARGE SCALE GENOMIC DNA]</scope>
    <source>
        <strain evidence="3">NBRC 109341</strain>
    </source>
</reference>
<dbReference type="Proteomes" id="UP001156903">
    <property type="component" value="Unassembled WGS sequence"/>
</dbReference>